<keyword evidence="2" id="KW-0812">Transmembrane</keyword>
<keyword evidence="5" id="KW-0175">Coiled coil</keyword>
<dbReference type="PANTHER" id="PTHR30386">
    <property type="entry name" value="MEMBRANE FUSION SUBUNIT OF EMRAB-TOLC MULTIDRUG EFFLUX PUMP"/>
    <property type="match status" value="1"/>
</dbReference>
<dbReference type="Proteomes" id="UP000078428">
    <property type="component" value="Unassembled WGS sequence"/>
</dbReference>
<name>A0A178MRC3_9PROT</name>
<dbReference type="NCBIfam" id="TIGR03794">
    <property type="entry name" value="NHLM_micro_HlyD"/>
    <property type="match status" value="1"/>
</dbReference>
<dbReference type="Gene3D" id="1.10.287.470">
    <property type="entry name" value="Helix hairpin bin"/>
    <property type="match status" value="1"/>
</dbReference>
<protein>
    <recommendedName>
        <fullName evidence="8">NHLP bacteriocin system secretion protein</fullName>
    </recommendedName>
</protein>
<comment type="caution">
    <text evidence="6">The sequence shown here is derived from an EMBL/GenBank/DDBJ whole genome shotgun (WGS) entry which is preliminary data.</text>
</comment>
<dbReference type="GO" id="GO:0016020">
    <property type="term" value="C:membrane"/>
    <property type="evidence" value="ECO:0007669"/>
    <property type="project" value="UniProtKB-SubCell"/>
</dbReference>
<dbReference type="AlphaFoldDB" id="A0A178MRC3"/>
<evidence type="ECO:0000256" key="2">
    <source>
        <dbReference type="ARBA" id="ARBA00022692"/>
    </source>
</evidence>
<dbReference type="InterPro" id="IPR050739">
    <property type="entry name" value="MFP"/>
</dbReference>
<organism evidence="6 7">
    <name type="scientific">Paramagnetospirillum marisnigri</name>
    <dbReference type="NCBI Taxonomy" id="1285242"/>
    <lineage>
        <taxon>Bacteria</taxon>
        <taxon>Pseudomonadati</taxon>
        <taxon>Pseudomonadota</taxon>
        <taxon>Alphaproteobacteria</taxon>
        <taxon>Rhodospirillales</taxon>
        <taxon>Magnetospirillaceae</taxon>
        <taxon>Paramagnetospirillum</taxon>
    </lineage>
</organism>
<dbReference type="Gene3D" id="2.40.50.100">
    <property type="match status" value="1"/>
</dbReference>
<evidence type="ECO:0000256" key="5">
    <source>
        <dbReference type="SAM" id="Coils"/>
    </source>
</evidence>
<keyword evidence="4" id="KW-0472">Membrane</keyword>
<dbReference type="STRING" id="1285242.A6A04_18025"/>
<accession>A0A178MRC3</accession>
<sequence>MAMQVVRPVGWLGVVACGLILVAAAAWAWFGTYRVTVQGQGLVHVEDGVFVDIFSPKEGWLEYLAPIGQEVKGGQLIARLNAPESSRSVDELAARLALLNAQRAASQSRFAAQIEAERHAIAQRRAGLLEALDLSERNITDIERQVGERKAGLAKNPGSADRVHEAQEHLFAARVTANRIRMEISSLNLPRALLDQRDQALESFDQKIHDATAQINSARLALDLATQVYSQDPGRVVMAPVSLHSLVSAGKRLLTIESGGNGLEVMAYVAAEQGKNIHPGMSVRVSPTNIRREEFGSILGRVVWVSPLPQSQVEVNSALANDDLSRHFMKDGPAIAIKIALVPDPSTASGYRWTSAKAASIPLSSGSLAKVWVTVREDRPIALLIPALRQMLAL</sequence>
<reference evidence="6 7" key="1">
    <citation type="submission" date="2016-04" db="EMBL/GenBank/DDBJ databases">
        <title>Draft genome sequence of freshwater magnetotactic bacteria Magnetospirillum marisnigri SP-1 and Magnetospirillum moscoviense BB-1.</title>
        <authorList>
            <person name="Koziaeva V."/>
            <person name="Dziuba M.V."/>
            <person name="Ivanov T.M."/>
            <person name="Kuznetsov B."/>
            <person name="Grouzdev D.S."/>
        </authorList>
    </citation>
    <scope>NUCLEOTIDE SEQUENCE [LARGE SCALE GENOMIC DNA]</scope>
    <source>
        <strain evidence="6 7">SP-1</strain>
    </source>
</reference>
<dbReference type="EMBL" id="LWQT01000053">
    <property type="protein sequence ID" value="OAN50494.1"/>
    <property type="molecule type" value="Genomic_DNA"/>
</dbReference>
<evidence type="ECO:0000256" key="3">
    <source>
        <dbReference type="ARBA" id="ARBA00022989"/>
    </source>
</evidence>
<keyword evidence="3" id="KW-1133">Transmembrane helix</keyword>
<dbReference type="PANTHER" id="PTHR30386:SF26">
    <property type="entry name" value="TRANSPORT PROTEIN COMB"/>
    <property type="match status" value="1"/>
</dbReference>
<evidence type="ECO:0008006" key="8">
    <source>
        <dbReference type="Google" id="ProtNLM"/>
    </source>
</evidence>
<evidence type="ECO:0000256" key="1">
    <source>
        <dbReference type="ARBA" id="ARBA00004167"/>
    </source>
</evidence>
<evidence type="ECO:0000313" key="7">
    <source>
        <dbReference type="Proteomes" id="UP000078428"/>
    </source>
</evidence>
<keyword evidence="7" id="KW-1185">Reference proteome</keyword>
<gene>
    <name evidence="6" type="ORF">A6A04_18025</name>
</gene>
<comment type="subcellular location">
    <subcellularLocation>
        <location evidence="1">Membrane</location>
        <topology evidence="1">Single-pass membrane protein</topology>
    </subcellularLocation>
</comment>
<proteinExistence type="predicted"/>
<evidence type="ECO:0000313" key="6">
    <source>
        <dbReference type="EMBL" id="OAN50494.1"/>
    </source>
</evidence>
<evidence type="ECO:0000256" key="4">
    <source>
        <dbReference type="ARBA" id="ARBA00023136"/>
    </source>
</evidence>
<feature type="coiled-coil region" evidence="5">
    <location>
        <begin position="89"/>
        <end position="145"/>
    </location>
</feature>
<dbReference type="InterPro" id="IPR022275">
    <property type="entry name" value="NHPM_bacteriocin_SS_HylD"/>
</dbReference>